<evidence type="ECO:0000256" key="1">
    <source>
        <dbReference type="ARBA" id="ARBA00009993"/>
    </source>
</evidence>
<dbReference type="PIRSF" id="PIRSF028729">
    <property type="entry name" value="E3_ubiquit_lig_SCF_Skp"/>
    <property type="match status" value="1"/>
</dbReference>
<dbReference type="CDD" id="cd18322">
    <property type="entry name" value="BTB_POZ_SKP1"/>
    <property type="match status" value="1"/>
</dbReference>
<gene>
    <name evidence="5" type="ORF">WA026_021586</name>
</gene>
<evidence type="ECO:0000313" key="5">
    <source>
        <dbReference type="EMBL" id="KAK9887277.1"/>
    </source>
</evidence>
<evidence type="ECO:0000313" key="6">
    <source>
        <dbReference type="Proteomes" id="UP001431783"/>
    </source>
</evidence>
<dbReference type="InterPro" id="IPR016897">
    <property type="entry name" value="SKP1"/>
</dbReference>
<sequence>MKLQSSDGKIFEVDMKIAKSSAFIKVILEDLGLVEQEGEGFPLSNVKSDILEKVLEWATYHQDDPLIPQNDYIEGKKTVISVWDVEFLNENQDILMELMAAANYLDIKNLFDLTCEALGKSMKTKTRYEEYLI</sequence>
<dbReference type="SUPFAM" id="SSF81382">
    <property type="entry name" value="Skp1 dimerisation domain-like"/>
    <property type="match status" value="1"/>
</dbReference>
<dbReference type="InterPro" id="IPR001232">
    <property type="entry name" value="SKP1-like"/>
</dbReference>
<reference evidence="5 6" key="1">
    <citation type="submission" date="2023-03" db="EMBL/GenBank/DDBJ databases">
        <title>Genome insight into feeding habits of ladybird beetles.</title>
        <authorList>
            <person name="Li H.-S."/>
            <person name="Huang Y.-H."/>
            <person name="Pang H."/>
        </authorList>
    </citation>
    <scope>NUCLEOTIDE SEQUENCE [LARGE SCALE GENOMIC DNA]</scope>
    <source>
        <strain evidence="5">SYSU_2023b</strain>
        <tissue evidence="5">Whole body</tissue>
    </source>
</reference>
<dbReference type="PANTHER" id="PTHR11165">
    <property type="entry name" value="SKP1"/>
    <property type="match status" value="1"/>
</dbReference>
<keyword evidence="2 3" id="KW-0833">Ubl conjugation pathway</keyword>
<name>A0AAW1UV23_9CUCU</name>
<keyword evidence="6" id="KW-1185">Reference proteome</keyword>
<proteinExistence type="inferred from homology"/>
<evidence type="ECO:0000256" key="3">
    <source>
        <dbReference type="PIRNR" id="PIRNR028729"/>
    </source>
</evidence>
<dbReference type="SUPFAM" id="SSF54695">
    <property type="entry name" value="POZ domain"/>
    <property type="match status" value="1"/>
</dbReference>
<organism evidence="5 6">
    <name type="scientific">Henosepilachna vigintioctopunctata</name>
    <dbReference type="NCBI Taxonomy" id="420089"/>
    <lineage>
        <taxon>Eukaryota</taxon>
        <taxon>Metazoa</taxon>
        <taxon>Ecdysozoa</taxon>
        <taxon>Arthropoda</taxon>
        <taxon>Hexapoda</taxon>
        <taxon>Insecta</taxon>
        <taxon>Pterygota</taxon>
        <taxon>Neoptera</taxon>
        <taxon>Endopterygota</taxon>
        <taxon>Coleoptera</taxon>
        <taxon>Polyphaga</taxon>
        <taxon>Cucujiformia</taxon>
        <taxon>Coccinelloidea</taxon>
        <taxon>Coccinellidae</taxon>
        <taxon>Epilachninae</taxon>
        <taxon>Epilachnini</taxon>
        <taxon>Henosepilachna</taxon>
    </lineage>
</organism>
<dbReference type="InterPro" id="IPR036296">
    <property type="entry name" value="SKP1-like_dim_sf"/>
</dbReference>
<dbReference type="AlphaFoldDB" id="A0AAW1UV23"/>
<dbReference type="Gene3D" id="3.30.710.10">
    <property type="entry name" value="Potassium Channel Kv1.1, Chain A"/>
    <property type="match status" value="1"/>
</dbReference>
<comment type="pathway">
    <text evidence="3">Protein modification; protein ubiquitination.</text>
</comment>
<dbReference type="Proteomes" id="UP001431783">
    <property type="component" value="Unassembled WGS sequence"/>
</dbReference>
<dbReference type="InterPro" id="IPR016073">
    <property type="entry name" value="Skp1_comp_POZ"/>
</dbReference>
<comment type="similarity">
    <text evidence="1 3">Belongs to the SKP1 family.</text>
</comment>
<dbReference type="GO" id="GO:0006511">
    <property type="term" value="P:ubiquitin-dependent protein catabolic process"/>
    <property type="evidence" value="ECO:0007669"/>
    <property type="project" value="InterPro"/>
</dbReference>
<protein>
    <recommendedName>
        <fullName evidence="4">SKP1 component POZ domain-containing protein</fullName>
    </recommendedName>
</protein>
<feature type="domain" description="SKP1 component POZ" evidence="4">
    <location>
        <begin position="2"/>
        <end position="62"/>
    </location>
</feature>
<dbReference type="Pfam" id="PF03931">
    <property type="entry name" value="Skp1_POZ"/>
    <property type="match status" value="1"/>
</dbReference>
<dbReference type="EMBL" id="JARQZJ010000107">
    <property type="protein sequence ID" value="KAK9887277.1"/>
    <property type="molecule type" value="Genomic_DNA"/>
</dbReference>
<evidence type="ECO:0000256" key="2">
    <source>
        <dbReference type="ARBA" id="ARBA00022786"/>
    </source>
</evidence>
<comment type="caution">
    <text evidence="5">The sequence shown here is derived from an EMBL/GenBank/DDBJ whole genome shotgun (WGS) entry which is preliminary data.</text>
</comment>
<dbReference type="SMART" id="SM00512">
    <property type="entry name" value="Skp1"/>
    <property type="match status" value="1"/>
</dbReference>
<dbReference type="InterPro" id="IPR011333">
    <property type="entry name" value="SKP1/BTB/POZ_sf"/>
</dbReference>
<evidence type="ECO:0000259" key="4">
    <source>
        <dbReference type="Pfam" id="PF03931"/>
    </source>
</evidence>
<accession>A0AAW1UV23</accession>